<feature type="transmembrane region" description="Helical" evidence="1">
    <location>
        <begin position="20"/>
        <end position="48"/>
    </location>
</feature>
<dbReference type="Proteomes" id="UP000466966">
    <property type="component" value="Unassembled WGS sequence"/>
</dbReference>
<sequence length="164" mass="17292">MLEALANSDYAMWMVVSPWAYPALLTTHGLGMAFVVGLTLMIALRVLGFPGNVPVTPYRSTIPLGIAAFAINALSGVLLFAADAVTLWPNPSFQIKLVSIAIGLVVLWLLGRGPLRRAVAAEAEGRAFVATGGEKLLAVLAILFWCGAVIVSGRLIAYLAPALF</sequence>
<dbReference type="OrthoDB" id="8160265at2"/>
<keyword evidence="3" id="KW-1185">Reference proteome</keyword>
<dbReference type="RefSeq" id="WP_160773194.1">
    <property type="nucleotide sequence ID" value="NZ_WTYV01000008.1"/>
</dbReference>
<feature type="transmembrane region" description="Helical" evidence="1">
    <location>
        <begin position="93"/>
        <end position="110"/>
    </location>
</feature>
<accession>A0A844Z3V6</accession>
<dbReference type="AlphaFoldDB" id="A0A844Z3V6"/>
<protein>
    <recommendedName>
        <fullName evidence="4">DUF2214 family protein</fullName>
    </recommendedName>
</protein>
<keyword evidence="1" id="KW-0472">Membrane</keyword>
<dbReference type="EMBL" id="WTYV01000008">
    <property type="protein sequence ID" value="MXO73267.1"/>
    <property type="molecule type" value="Genomic_DNA"/>
</dbReference>
<keyword evidence="1" id="KW-1133">Transmembrane helix</keyword>
<keyword evidence="1" id="KW-0812">Transmembrane</keyword>
<feature type="transmembrane region" description="Helical" evidence="1">
    <location>
        <begin position="136"/>
        <end position="160"/>
    </location>
</feature>
<evidence type="ECO:0000313" key="2">
    <source>
        <dbReference type="EMBL" id="MXO73267.1"/>
    </source>
</evidence>
<gene>
    <name evidence="2" type="ORF">GRI99_16685</name>
</gene>
<evidence type="ECO:0008006" key="4">
    <source>
        <dbReference type="Google" id="ProtNLM"/>
    </source>
</evidence>
<evidence type="ECO:0000313" key="3">
    <source>
        <dbReference type="Proteomes" id="UP000466966"/>
    </source>
</evidence>
<name>A0A844Z3V6_9SPHN</name>
<feature type="transmembrane region" description="Helical" evidence="1">
    <location>
        <begin position="60"/>
        <end position="81"/>
    </location>
</feature>
<reference evidence="2 3" key="1">
    <citation type="submission" date="2019-12" db="EMBL/GenBank/DDBJ databases">
        <title>Genomic-based taxomic classification of the family Erythrobacteraceae.</title>
        <authorList>
            <person name="Xu L."/>
        </authorList>
    </citation>
    <scope>NUCLEOTIDE SEQUENCE [LARGE SCALE GENOMIC DNA]</scope>
    <source>
        <strain evidence="2 3">M0322</strain>
    </source>
</reference>
<evidence type="ECO:0000256" key="1">
    <source>
        <dbReference type="SAM" id="Phobius"/>
    </source>
</evidence>
<comment type="caution">
    <text evidence="2">The sequence shown here is derived from an EMBL/GenBank/DDBJ whole genome shotgun (WGS) entry which is preliminary data.</text>
</comment>
<organism evidence="2 3">
    <name type="scientific">Alteraurantiacibacter buctensis</name>
    <dbReference type="NCBI Taxonomy" id="1503981"/>
    <lineage>
        <taxon>Bacteria</taxon>
        <taxon>Pseudomonadati</taxon>
        <taxon>Pseudomonadota</taxon>
        <taxon>Alphaproteobacteria</taxon>
        <taxon>Sphingomonadales</taxon>
        <taxon>Erythrobacteraceae</taxon>
        <taxon>Alteraurantiacibacter</taxon>
    </lineage>
</organism>
<proteinExistence type="predicted"/>